<accession>A0A0S4TXD5</accession>
<gene>
    <name evidence="1" type="ORF">RUN39_v1_920105</name>
</gene>
<evidence type="ECO:0000313" key="1">
    <source>
        <dbReference type="EMBL" id="CUV14690.1"/>
    </source>
</evidence>
<proteinExistence type="predicted"/>
<reference evidence="1" key="1">
    <citation type="submission" date="2015-10" db="EMBL/GenBank/DDBJ databases">
        <authorList>
            <person name="Gilbert D.G."/>
        </authorList>
    </citation>
    <scope>NUCLEOTIDE SEQUENCE</scope>
    <source>
        <strain evidence="1">Phyl III-seqv23</strain>
    </source>
</reference>
<sequence>MLYEKLPNVGPYVTNGFDLRVDAARAISAVEVQAGYGASGQSSAQALREFFIACANACNAVSPAADAAKTVKLA</sequence>
<organism evidence="1">
    <name type="scientific">Ralstonia solanacearum</name>
    <name type="common">Pseudomonas solanacearum</name>
    <dbReference type="NCBI Taxonomy" id="305"/>
    <lineage>
        <taxon>Bacteria</taxon>
        <taxon>Pseudomonadati</taxon>
        <taxon>Pseudomonadota</taxon>
        <taxon>Betaproteobacteria</taxon>
        <taxon>Burkholderiales</taxon>
        <taxon>Burkholderiaceae</taxon>
        <taxon>Ralstonia</taxon>
        <taxon>Ralstonia solanacearum species complex</taxon>
    </lineage>
</organism>
<protein>
    <submittedName>
        <fullName evidence="1">Uncharacterized protein</fullName>
    </submittedName>
</protein>
<dbReference type="AlphaFoldDB" id="A0A0S4TXD5"/>
<dbReference type="PATRIC" id="fig|305.106.peg.5085"/>
<name>A0A0S4TXD5_RALSL</name>
<dbReference type="EMBL" id="LN899819">
    <property type="protein sequence ID" value="CUV14690.1"/>
    <property type="molecule type" value="Genomic_DNA"/>
</dbReference>